<evidence type="ECO:0000256" key="1">
    <source>
        <dbReference type="SAM" id="Phobius"/>
    </source>
</evidence>
<dbReference type="InterPro" id="IPR001888">
    <property type="entry name" value="Transposase_1"/>
</dbReference>
<dbReference type="InterPro" id="IPR036397">
    <property type="entry name" value="RNaseH_sf"/>
</dbReference>
<reference evidence="2" key="1">
    <citation type="journal article" date="2020" name="G3 (Bethesda)">
        <title>High-Quality Assemblies for Three Invasive Social Wasps from the &lt;i&gt;Vespula&lt;/i&gt; Genus.</title>
        <authorList>
            <person name="Harrop T.W.R."/>
            <person name="Guhlin J."/>
            <person name="McLaughlin G.M."/>
            <person name="Permina E."/>
            <person name="Stockwell P."/>
            <person name="Gilligan J."/>
            <person name="Le Lec M.F."/>
            <person name="Gruber M.A.M."/>
            <person name="Quinn O."/>
            <person name="Lovegrove M."/>
            <person name="Duncan E.J."/>
            <person name="Remnant E.J."/>
            <person name="Van Eeckhoven J."/>
            <person name="Graham B."/>
            <person name="Knapp R.A."/>
            <person name="Langford K.W."/>
            <person name="Kronenberg Z."/>
            <person name="Press M.O."/>
            <person name="Eacker S.M."/>
            <person name="Wilson-Rankin E.E."/>
            <person name="Purcell J."/>
            <person name="Lester P.J."/>
            <person name="Dearden P.K."/>
        </authorList>
    </citation>
    <scope>NUCLEOTIDE SEQUENCE</scope>
    <source>
        <strain evidence="2">Marl-1</strain>
    </source>
</reference>
<keyword evidence="3" id="KW-1185">Reference proteome</keyword>
<name>A0A834J2H3_VESVU</name>
<proteinExistence type="predicted"/>
<gene>
    <name evidence="2" type="ORF">HZH66_014284</name>
</gene>
<evidence type="ECO:0000313" key="3">
    <source>
        <dbReference type="Proteomes" id="UP000614350"/>
    </source>
</evidence>
<evidence type="ECO:0000313" key="2">
    <source>
        <dbReference type="EMBL" id="KAF7380908.1"/>
    </source>
</evidence>
<dbReference type="EMBL" id="JACSEA010000021">
    <property type="protein sequence ID" value="KAF7380908.1"/>
    <property type="molecule type" value="Genomic_DNA"/>
</dbReference>
<keyword evidence="1" id="KW-0472">Membrane</keyword>
<protein>
    <submittedName>
        <fullName evidence="2">Uncharacterized protein</fullName>
    </submittedName>
</protein>
<feature type="transmembrane region" description="Helical" evidence="1">
    <location>
        <begin position="12"/>
        <end position="30"/>
    </location>
</feature>
<comment type="caution">
    <text evidence="2">The sequence shown here is derived from an EMBL/GenBank/DDBJ whole genome shotgun (WGS) entry which is preliminary data.</text>
</comment>
<dbReference type="AlphaFoldDB" id="A0A834J2H3"/>
<dbReference type="GO" id="GO:0003676">
    <property type="term" value="F:nucleic acid binding"/>
    <property type="evidence" value="ECO:0007669"/>
    <property type="project" value="InterPro"/>
</dbReference>
<organism evidence="2 3">
    <name type="scientific">Vespula vulgaris</name>
    <name type="common">Yellow jacket</name>
    <name type="synonym">Wasp</name>
    <dbReference type="NCBI Taxonomy" id="7454"/>
    <lineage>
        <taxon>Eukaryota</taxon>
        <taxon>Metazoa</taxon>
        <taxon>Ecdysozoa</taxon>
        <taxon>Arthropoda</taxon>
        <taxon>Hexapoda</taxon>
        <taxon>Insecta</taxon>
        <taxon>Pterygota</taxon>
        <taxon>Neoptera</taxon>
        <taxon>Endopterygota</taxon>
        <taxon>Hymenoptera</taxon>
        <taxon>Apocrita</taxon>
        <taxon>Aculeata</taxon>
        <taxon>Vespoidea</taxon>
        <taxon>Vespidae</taxon>
        <taxon>Vespinae</taxon>
        <taxon>Vespula</taxon>
    </lineage>
</organism>
<dbReference type="Proteomes" id="UP000614350">
    <property type="component" value="Unassembled WGS sequence"/>
</dbReference>
<keyword evidence="1" id="KW-1133">Transmembrane helix</keyword>
<dbReference type="Pfam" id="PF01359">
    <property type="entry name" value="Transposase_1"/>
    <property type="match status" value="1"/>
</dbReference>
<accession>A0A834J2H3</accession>
<keyword evidence="1" id="KW-0812">Transmembrane</keyword>
<dbReference type="Gene3D" id="3.30.420.10">
    <property type="entry name" value="Ribonuclease H-like superfamily/Ribonuclease H"/>
    <property type="match status" value="1"/>
</dbReference>
<sequence length="68" mass="8006">MNCSKKDHAVNLVVNFVIIKVLCFQLLPLLPRNQTINSDVYCRELMKHEETIQEKRPELTNRNGILFH</sequence>